<keyword evidence="3 7" id="KW-0813">Transport</keyword>
<feature type="compositionally biased region" description="Polar residues" evidence="8">
    <location>
        <begin position="300"/>
        <end position="311"/>
    </location>
</feature>
<comment type="subcellular location">
    <subcellularLocation>
        <location evidence="1">Membrane</location>
        <topology evidence="1">Multi-pass membrane protein</topology>
    </subcellularLocation>
</comment>
<accession>A0AAV2Q3L4</accession>
<feature type="non-terminal residue" evidence="10">
    <location>
        <position position="1"/>
    </location>
</feature>
<feature type="transmembrane region" description="Helical" evidence="9">
    <location>
        <begin position="168"/>
        <end position="189"/>
    </location>
</feature>
<evidence type="ECO:0000256" key="7">
    <source>
        <dbReference type="RuleBase" id="RU000477"/>
    </source>
</evidence>
<dbReference type="InterPro" id="IPR000425">
    <property type="entry name" value="MIP"/>
</dbReference>
<evidence type="ECO:0000256" key="4">
    <source>
        <dbReference type="ARBA" id="ARBA00022692"/>
    </source>
</evidence>
<evidence type="ECO:0000256" key="8">
    <source>
        <dbReference type="SAM" id="MobiDB-lite"/>
    </source>
</evidence>
<dbReference type="InterPro" id="IPR034294">
    <property type="entry name" value="Aquaporin_transptr"/>
</dbReference>
<organism evidence="10 11">
    <name type="scientific">Meganyctiphanes norvegica</name>
    <name type="common">Northern krill</name>
    <name type="synonym">Thysanopoda norvegica</name>
    <dbReference type="NCBI Taxonomy" id="48144"/>
    <lineage>
        <taxon>Eukaryota</taxon>
        <taxon>Metazoa</taxon>
        <taxon>Ecdysozoa</taxon>
        <taxon>Arthropoda</taxon>
        <taxon>Crustacea</taxon>
        <taxon>Multicrustacea</taxon>
        <taxon>Malacostraca</taxon>
        <taxon>Eumalacostraca</taxon>
        <taxon>Eucarida</taxon>
        <taxon>Euphausiacea</taxon>
        <taxon>Euphausiidae</taxon>
        <taxon>Meganyctiphanes</taxon>
    </lineage>
</organism>
<dbReference type="PANTHER" id="PTHR19139">
    <property type="entry name" value="AQUAPORIN TRANSPORTER"/>
    <property type="match status" value="1"/>
</dbReference>
<dbReference type="PANTHER" id="PTHR19139:SF268">
    <property type="entry name" value="NEUROGENIC PROTEIN BIG BRAIN"/>
    <property type="match status" value="1"/>
</dbReference>
<dbReference type="PRINTS" id="PR00783">
    <property type="entry name" value="MINTRINSICP"/>
</dbReference>
<feature type="compositionally biased region" description="Polar residues" evidence="8">
    <location>
        <begin position="380"/>
        <end position="390"/>
    </location>
</feature>
<dbReference type="GO" id="GO:0005886">
    <property type="term" value="C:plasma membrane"/>
    <property type="evidence" value="ECO:0007669"/>
    <property type="project" value="TreeGrafter"/>
</dbReference>
<dbReference type="AlphaFoldDB" id="A0AAV2Q3L4"/>
<feature type="region of interest" description="Disordered" evidence="8">
    <location>
        <begin position="290"/>
        <end position="322"/>
    </location>
</feature>
<keyword evidence="11" id="KW-1185">Reference proteome</keyword>
<keyword evidence="5 9" id="KW-1133">Transmembrane helix</keyword>
<name>A0AAV2Q3L4_MEGNR</name>
<evidence type="ECO:0000256" key="2">
    <source>
        <dbReference type="ARBA" id="ARBA00006175"/>
    </source>
</evidence>
<gene>
    <name evidence="10" type="ORF">MNOR_LOCUS8094</name>
</gene>
<protein>
    <recommendedName>
        <fullName evidence="12">Aquaporin</fullName>
    </recommendedName>
</protein>
<sequence length="459" mass="48814">PTPENGVQLNIAIVAGFAMAVLIHSFGQVSGGHINPAVTVALACARRVSPLRAAMYILAQLGGGIAGAALLYGATSSGYNTDLGATVPRLGVTPLQAFGLEFLLTFVVVFVVFSSVNPYKRSFGSPATSIGLAYLSCTLVGFPLTGASMNPARSLGPAFVMNKWDVHWVYWCAPLLGGILAGLIYEYIFNPHRTPRSRKDSLDGDSSSVGSDEDAYDECSKPPPRYNYNALRAQHYDQYRPANTHTTSPLGFPSSVYGQSTATSVYNGASYKFDGGFGGNKEEIYSGSKSLYTKSPPLPRSTSLNRSQSVYTKPAPPRTDNYSRNLVSAQSMSAKSAGDFAVLSHTGNSMYKNNTRNDSLYVTSKSGIVKPEPVYGASPYGNQNVESSYVNKGDSGDSSYSTYRGSTSYSSSRSSGQNGPVPMSRSRNDAITPNSIISAHSGLVTPSSTATCYSPNPQY</sequence>
<keyword evidence="4 7" id="KW-0812">Transmembrane</keyword>
<feature type="transmembrane region" description="Helical" evidence="9">
    <location>
        <begin position="95"/>
        <end position="116"/>
    </location>
</feature>
<evidence type="ECO:0008006" key="12">
    <source>
        <dbReference type="Google" id="ProtNLM"/>
    </source>
</evidence>
<dbReference type="Proteomes" id="UP001497623">
    <property type="component" value="Unassembled WGS sequence"/>
</dbReference>
<proteinExistence type="inferred from homology"/>
<evidence type="ECO:0000313" key="10">
    <source>
        <dbReference type="EMBL" id="CAL4069864.1"/>
    </source>
</evidence>
<feature type="compositionally biased region" description="Low complexity" evidence="8">
    <location>
        <begin position="396"/>
        <end position="416"/>
    </location>
</feature>
<comment type="caution">
    <text evidence="10">The sequence shown here is derived from an EMBL/GenBank/DDBJ whole genome shotgun (WGS) entry which is preliminary data.</text>
</comment>
<keyword evidence="6 9" id="KW-0472">Membrane</keyword>
<evidence type="ECO:0000256" key="6">
    <source>
        <dbReference type="ARBA" id="ARBA00023136"/>
    </source>
</evidence>
<feature type="transmembrane region" description="Helical" evidence="9">
    <location>
        <begin position="128"/>
        <end position="148"/>
    </location>
</feature>
<dbReference type="PROSITE" id="PS00221">
    <property type="entry name" value="MIP"/>
    <property type="match status" value="1"/>
</dbReference>
<evidence type="ECO:0000256" key="3">
    <source>
        <dbReference type="ARBA" id="ARBA00022448"/>
    </source>
</evidence>
<reference evidence="10 11" key="1">
    <citation type="submission" date="2024-05" db="EMBL/GenBank/DDBJ databases">
        <authorList>
            <person name="Wallberg A."/>
        </authorList>
    </citation>
    <scope>NUCLEOTIDE SEQUENCE [LARGE SCALE GENOMIC DNA]</scope>
</reference>
<feature type="region of interest" description="Disordered" evidence="8">
    <location>
        <begin position="373"/>
        <end position="429"/>
    </location>
</feature>
<evidence type="ECO:0000313" key="11">
    <source>
        <dbReference type="Proteomes" id="UP001497623"/>
    </source>
</evidence>
<dbReference type="InterPro" id="IPR023271">
    <property type="entry name" value="Aquaporin-like"/>
</dbReference>
<dbReference type="Pfam" id="PF00230">
    <property type="entry name" value="MIP"/>
    <property type="match status" value="1"/>
</dbReference>
<dbReference type="CDD" id="cd00333">
    <property type="entry name" value="MIP"/>
    <property type="match status" value="1"/>
</dbReference>
<feature type="transmembrane region" description="Helical" evidence="9">
    <location>
        <begin position="6"/>
        <end position="26"/>
    </location>
</feature>
<evidence type="ECO:0000256" key="5">
    <source>
        <dbReference type="ARBA" id="ARBA00022989"/>
    </source>
</evidence>
<evidence type="ECO:0000256" key="1">
    <source>
        <dbReference type="ARBA" id="ARBA00004141"/>
    </source>
</evidence>
<dbReference type="SUPFAM" id="SSF81338">
    <property type="entry name" value="Aquaporin-like"/>
    <property type="match status" value="1"/>
</dbReference>
<comment type="similarity">
    <text evidence="2 7">Belongs to the MIP/aquaporin (TC 1.A.8) family.</text>
</comment>
<dbReference type="GO" id="GO:0015250">
    <property type="term" value="F:water channel activity"/>
    <property type="evidence" value="ECO:0007669"/>
    <property type="project" value="TreeGrafter"/>
</dbReference>
<evidence type="ECO:0000256" key="9">
    <source>
        <dbReference type="SAM" id="Phobius"/>
    </source>
</evidence>
<dbReference type="InterPro" id="IPR022357">
    <property type="entry name" value="MIP_CS"/>
</dbReference>
<dbReference type="EMBL" id="CAXKWB010003687">
    <property type="protein sequence ID" value="CAL4069864.1"/>
    <property type="molecule type" value="Genomic_DNA"/>
</dbReference>
<feature type="region of interest" description="Disordered" evidence="8">
    <location>
        <begin position="440"/>
        <end position="459"/>
    </location>
</feature>
<feature type="region of interest" description="Disordered" evidence="8">
    <location>
        <begin position="196"/>
        <end position="223"/>
    </location>
</feature>
<feature type="transmembrane region" description="Helical" evidence="9">
    <location>
        <begin position="55"/>
        <end position="75"/>
    </location>
</feature>
<dbReference type="Gene3D" id="1.20.1080.10">
    <property type="entry name" value="Glycerol uptake facilitator protein"/>
    <property type="match status" value="1"/>
</dbReference>